<dbReference type="Pfam" id="PF03972">
    <property type="entry name" value="MmgE_PrpD_N"/>
    <property type="match status" value="1"/>
</dbReference>
<dbReference type="PANTHER" id="PTHR16943:SF8">
    <property type="entry name" value="2-METHYLCITRATE DEHYDRATASE"/>
    <property type="match status" value="1"/>
</dbReference>
<evidence type="ECO:0000313" key="5">
    <source>
        <dbReference type="Proteomes" id="UP000696413"/>
    </source>
</evidence>
<dbReference type="InterPro" id="IPR042188">
    <property type="entry name" value="MmgE/PrpD_sf_2"/>
</dbReference>
<sequence length="482" mass="51882">MTSPDRTRLRGGPRTDQPTWKIAELAADATSAPAEVAAMVSNRIVDNAAVAAAAARRRSVILARAQARAHPTTSGAAIFGIEGAYSAEWAAVANGVAVNDLELHDVFPAADDTHPGATIPALTAVAQQAGLRGTDLIDGIATAYEVHIALAQGTPSQQRAIGHPGHLSTAVAAGLGTMLRLPPETIYTAITHAVQLTTVGRRCRRRLVAGRNGYAAAYAGKVAIEAVDLAMHGQRHLHLPEVRDDDGNQWPLPEYDCEPRLPAPGEPKTAILISCPRKHSAAYHGQVWIDLALRLRDRIGRLEAIESIVLHTRQDAPVAAGHLDPRRFDPQASRDTLAHSVVYLFAVALQDGAWHHEHSYAPERSRRADTIELCHQISTIDDRGDMAAGARATITMKSGAVIAGGLDVPDAHPSGAHPFQRRDYFAKFTELADGVIDRREQQRFLDVVSCLGDLKRGTLGMLNPMIGQHILDEEPITHGIFR</sequence>
<dbReference type="PANTHER" id="PTHR16943">
    <property type="entry name" value="2-METHYLCITRATE DEHYDRATASE-RELATED"/>
    <property type="match status" value="1"/>
</dbReference>
<dbReference type="Pfam" id="PF19305">
    <property type="entry name" value="MmgE_PrpD_C"/>
    <property type="match status" value="1"/>
</dbReference>
<evidence type="ECO:0000256" key="1">
    <source>
        <dbReference type="ARBA" id="ARBA00006174"/>
    </source>
</evidence>
<name>A0ABS6HUT5_MYCGD</name>
<dbReference type="SUPFAM" id="SSF103378">
    <property type="entry name" value="2-methylcitrate dehydratase PrpD"/>
    <property type="match status" value="1"/>
</dbReference>
<feature type="domain" description="MmgE/PrpD C-terminal" evidence="3">
    <location>
        <begin position="279"/>
        <end position="451"/>
    </location>
</feature>
<accession>A0ABS6HUT5</accession>
<reference evidence="4 5" key="1">
    <citation type="submission" date="2021-05" db="EMBL/GenBank/DDBJ databases">
        <title>Draft Genome Sequences of Clinical Respiratory Isolates of Mycobacterium goodii Recovered in Ireland.</title>
        <authorList>
            <person name="Flanagan P.R."/>
            <person name="Mok S."/>
            <person name="Roycroft E."/>
            <person name="Rogers T.R."/>
            <person name="Fitzgibbon M."/>
        </authorList>
    </citation>
    <scope>NUCLEOTIDE SEQUENCE [LARGE SCALE GENOMIC DNA]</scope>
    <source>
        <strain evidence="4 5">14IE55</strain>
    </source>
</reference>
<dbReference type="RefSeq" id="WP_073677009.1">
    <property type="nucleotide sequence ID" value="NZ_JAHBOJ010000019.1"/>
</dbReference>
<dbReference type="InterPro" id="IPR036148">
    <property type="entry name" value="MmgE/PrpD_sf"/>
</dbReference>
<proteinExistence type="inferred from homology"/>
<evidence type="ECO:0000259" key="2">
    <source>
        <dbReference type="Pfam" id="PF03972"/>
    </source>
</evidence>
<keyword evidence="5" id="KW-1185">Reference proteome</keyword>
<comment type="similarity">
    <text evidence="1">Belongs to the PrpD family.</text>
</comment>
<dbReference type="Proteomes" id="UP000696413">
    <property type="component" value="Unassembled WGS sequence"/>
</dbReference>
<dbReference type="Gene3D" id="1.10.4100.10">
    <property type="entry name" value="2-methylcitrate dehydratase PrpD"/>
    <property type="match status" value="1"/>
</dbReference>
<feature type="domain" description="MmgE/PrpD N-terminal" evidence="2">
    <location>
        <begin position="27"/>
        <end position="234"/>
    </location>
</feature>
<dbReference type="InterPro" id="IPR042183">
    <property type="entry name" value="MmgE/PrpD_sf_1"/>
</dbReference>
<evidence type="ECO:0000259" key="3">
    <source>
        <dbReference type="Pfam" id="PF19305"/>
    </source>
</evidence>
<dbReference type="InterPro" id="IPR045336">
    <property type="entry name" value="MmgE_PrpD_N"/>
</dbReference>
<comment type="caution">
    <text evidence="4">The sequence shown here is derived from an EMBL/GenBank/DDBJ whole genome shotgun (WGS) entry which is preliminary data.</text>
</comment>
<dbReference type="InterPro" id="IPR045337">
    <property type="entry name" value="MmgE_PrpD_C"/>
</dbReference>
<organism evidence="4 5">
    <name type="scientific">Mycolicibacterium goodii</name>
    <name type="common">Mycobacterium goodii</name>
    <dbReference type="NCBI Taxonomy" id="134601"/>
    <lineage>
        <taxon>Bacteria</taxon>
        <taxon>Bacillati</taxon>
        <taxon>Actinomycetota</taxon>
        <taxon>Actinomycetes</taxon>
        <taxon>Mycobacteriales</taxon>
        <taxon>Mycobacteriaceae</taxon>
        <taxon>Mycolicibacterium</taxon>
    </lineage>
</organism>
<dbReference type="Gene3D" id="3.30.1330.120">
    <property type="entry name" value="2-methylcitrate dehydratase PrpD"/>
    <property type="match status" value="1"/>
</dbReference>
<dbReference type="EMBL" id="JAHBOM010000024">
    <property type="protein sequence ID" value="MBU8826335.1"/>
    <property type="molecule type" value="Genomic_DNA"/>
</dbReference>
<protein>
    <submittedName>
        <fullName evidence="4">MmgE/PrpD family protein</fullName>
    </submittedName>
</protein>
<gene>
    <name evidence="4" type="ORF">KL859_26110</name>
</gene>
<evidence type="ECO:0000313" key="4">
    <source>
        <dbReference type="EMBL" id="MBU8826335.1"/>
    </source>
</evidence>
<dbReference type="InterPro" id="IPR005656">
    <property type="entry name" value="MmgE_PrpD"/>
</dbReference>